<feature type="transmembrane region" description="Helical" evidence="1">
    <location>
        <begin position="178"/>
        <end position="198"/>
    </location>
</feature>
<keyword evidence="3" id="KW-1185">Reference proteome</keyword>
<sequence length="389" mass="43306">MAIQQRKERLTEQPRNLKEAIDWVLRVTGLDDSAEQVNDTADVEELNVKASSILKNGKANKVNAKGATITRKQNKFNYDTVQRSIRNLSYAVAKLLSNAQSKECPELPDKLILTFKCWFVEDELCCYGPISKFASGLAFFMGYEKGQMTRKGFANKGIYESSYDSRANWQNFSNDEQVATIFLQAVLIIYPLLATLYWRCKGDEDGTRNYGPWQDYRIDGSDGHRPLRKFLEKAGFSISQINANPVDTKGNTHHNVGKVIALTLGYYYPEFETAYKLSKTNKLAEFMKRLKMNTTSDTVFLKRLAIEAVDDLNPADETRSPSVLSSGPDTFYITRLYVVAHACLNATGYSVSSKILKIVGGITAGVGLTAGAIVTNGFGLLPIIAAFCI</sequence>
<keyword evidence="1" id="KW-1133">Transmembrane helix</keyword>
<evidence type="ECO:0000256" key="1">
    <source>
        <dbReference type="SAM" id="Phobius"/>
    </source>
</evidence>
<comment type="caution">
    <text evidence="2">The sequence shown here is derived from an EMBL/GenBank/DDBJ whole genome shotgun (WGS) entry which is preliminary data.</text>
</comment>
<reference evidence="2 3" key="1">
    <citation type="submission" date="2021-06" db="EMBL/GenBank/DDBJ databases">
        <title>Genome sequence of Babesia caballi.</title>
        <authorList>
            <person name="Yamagishi J."/>
            <person name="Kidaka T."/>
            <person name="Ochi A."/>
        </authorList>
    </citation>
    <scope>NUCLEOTIDE SEQUENCE [LARGE SCALE GENOMIC DNA]</scope>
    <source>
        <strain evidence="2">USDA-D6B2</strain>
    </source>
</reference>
<protein>
    <submittedName>
        <fullName evidence="2">Variant erythrocyte surface antigen-1 family protein</fullName>
    </submittedName>
</protein>
<organism evidence="2 3">
    <name type="scientific">Babesia caballi</name>
    <dbReference type="NCBI Taxonomy" id="5871"/>
    <lineage>
        <taxon>Eukaryota</taxon>
        <taxon>Sar</taxon>
        <taxon>Alveolata</taxon>
        <taxon>Apicomplexa</taxon>
        <taxon>Aconoidasida</taxon>
        <taxon>Piroplasmida</taxon>
        <taxon>Babesiidae</taxon>
        <taxon>Babesia</taxon>
    </lineage>
</organism>
<dbReference type="Proteomes" id="UP001497744">
    <property type="component" value="Unassembled WGS sequence"/>
</dbReference>
<evidence type="ECO:0000313" key="3">
    <source>
        <dbReference type="Proteomes" id="UP001497744"/>
    </source>
</evidence>
<accession>A0AAV4LV30</accession>
<gene>
    <name evidence="2" type="ORF">BcabD6B2_32830</name>
</gene>
<proteinExistence type="predicted"/>
<evidence type="ECO:0000313" key="2">
    <source>
        <dbReference type="EMBL" id="GIX63848.1"/>
    </source>
</evidence>
<keyword evidence="1" id="KW-0812">Transmembrane</keyword>
<dbReference type="GeneID" id="94195329"/>
<dbReference type="EMBL" id="BPLF01000002">
    <property type="protein sequence ID" value="GIX63848.1"/>
    <property type="molecule type" value="Genomic_DNA"/>
</dbReference>
<dbReference type="RefSeq" id="XP_067715917.1">
    <property type="nucleotide sequence ID" value="XM_067859816.1"/>
</dbReference>
<name>A0AAV4LV30_BABCB</name>
<dbReference type="AlphaFoldDB" id="A0AAV4LV30"/>
<keyword evidence="1" id="KW-0472">Membrane</keyword>